<protein>
    <submittedName>
        <fullName evidence="1">Type VI secretion protein</fullName>
    </submittedName>
    <submittedName>
        <fullName evidence="2">Type VI secretion system baseplate subunit TssK</fullName>
    </submittedName>
</protein>
<evidence type="ECO:0000313" key="2">
    <source>
        <dbReference type="EMBL" id="QBQ36105.1"/>
    </source>
</evidence>
<dbReference type="NCBIfam" id="TIGR03353">
    <property type="entry name" value="VI_chp_4"/>
    <property type="match status" value="1"/>
</dbReference>
<dbReference type="EMBL" id="BMWW01000001">
    <property type="protein sequence ID" value="GGY78068.1"/>
    <property type="molecule type" value="Genomic_DNA"/>
</dbReference>
<reference evidence="1" key="1">
    <citation type="journal article" date="2014" name="Int. J. Syst. Evol. Microbiol.">
        <title>Complete genome sequence of Corynebacterium casei LMG S-19264T (=DSM 44701T), isolated from a smear-ripened cheese.</title>
        <authorList>
            <consortium name="US DOE Joint Genome Institute (JGI-PGF)"/>
            <person name="Walter F."/>
            <person name="Albersmeier A."/>
            <person name="Kalinowski J."/>
            <person name="Ruckert C."/>
        </authorList>
    </citation>
    <scope>NUCLEOTIDE SEQUENCE</scope>
    <source>
        <strain evidence="1">KCTC 12344</strain>
    </source>
</reference>
<dbReference type="PANTHER" id="PTHR35566:SF1">
    <property type="entry name" value="TYPE VI SECRETION SYSTEM BASEPLATE COMPONENT TSSK1"/>
    <property type="match status" value="1"/>
</dbReference>
<evidence type="ECO:0000313" key="1">
    <source>
        <dbReference type="EMBL" id="GGY78068.1"/>
    </source>
</evidence>
<evidence type="ECO:0000313" key="3">
    <source>
        <dbReference type="Proteomes" id="UP000294359"/>
    </source>
</evidence>
<dbReference type="Pfam" id="PF05936">
    <property type="entry name" value="T6SS_VasE"/>
    <property type="match status" value="1"/>
</dbReference>
<dbReference type="RefSeq" id="WP_134384392.1">
    <property type="nucleotide sequence ID" value="NZ_BMWW01000001.1"/>
</dbReference>
<organism evidence="1 4">
    <name type="scientific">Pseudoduganella plicata</name>
    <dbReference type="NCBI Taxonomy" id="321984"/>
    <lineage>
        <taxon>Bacteria</taxon>
        <taxon>Pseudomonadati</taxon>
        <taxon>Pseudomonadota</taxon>
        <taxon>Betaproteobacteria</taxon>
        <taxon>Burkholderiales</taxon>
        <taxon>Oxalobacteraceae</taxon>
        <taxon>Telluria group</taxon>
        <taxon>Pseudoduganella</taxon>
    </lineage>
</organism>
<keyword evidence="3" id="KW-1185">Reference proteome</keyword>
<reference evidence="2 3" key="2">
    <citation type="submission" date="2019-03" db="EMBL/GenBank/DDBJ databases">
        <title>Draft Genome Sequences of Six Type Strains of the Genus Massilia.</title>
        <authorList>
            <person name="Miess H."/>
            <person name="Frediansyhah A."/>
            <person name="Gross H."/>
        </authorList>
    </citation>
    <scope>NUCLEOTIDE SEQUENCE [LARGE SCALE GENOMIC DNA]</scope>
    <source>
        <strain evidence="2 3">DSM 17505</strain>
    </source>
</reference>
<name>A0A4P7BF07_9BURK</name>
<gene>
    <name evidence="2" type="primary">tssK</name>
    <name evidence="2" type="ORF">E1742_08015</name>
    <name evidence="1" type="ORF">GCM10007388_08620</name>
</gene>
<dbReference type="PANTHER" id="PTHR35566">
    <property type="entry name" value="BLR3599 PROTEIN"/>
    <property type="match status" value="1"/>
</dbReference>
<reference evidence="1" key="3">
    <citation type="submission" date="2022-12" db="EMBL/GenBank/DDBJ databases">
        <authorList>
            <person name="Sun Q."/>
            <person name="Kim S."/>
        </authorList>
    </citation>
    <scope>NUCLEOTIDE SEQUENCE</scope>
    <source>
        <strain evidence="1">KCTC 12344</strain>
    </source>
</reference>
<proteinExistence type="predicted"/>
<dbReference type="OrthoDB" id="9775333at2"/>
<dbReference type="EMBL" id="CP038026">
    <property type="protein sequence ID" value="QBQ36105.1"/>
    <property type="molecule type" value="Genomic_DNA"/>
</dbReference>
<dbReference type="Proteomes" id="UP000294359">
    <property type="component" value="Chromosome"/>
</dbReference>
<dbReference type="InterPro" id="IPR010263">
    <property type="entry name" value="T6SS_TssK"/>
</dbReference>
<accession>A0A4P7BF07</accession>
<dbReference type="Proteomes" id="UP000619512">
    <property type="component" value="Unassembled WGS sequence"/>
</dbReference>
<evidence type="ECO:0000313" key="4">
    <source>
        <dbReference type="Proteomes" id="UP000619512"/>
    </source>
</evidence>
<dbReference type="AlphaFoldDB" id="A0A4P7BF07"/>
<sequence>MAIPSKVLWAEGLFLRPQHFQQQDSYHEARVAQMARALHPYLWGVQRVEWDNAALRNDTLRVDALCAIFRDGEIVDAPDSDLLPPAVDLSALPAAVQEITYYAALPALARDSSNYLAVDDDGSVAHRTAARFTQADRATPDLFTQAVSAEVSYLRKAPRLLSDLDPRGSFDCLALVRLRRLVTGGFEPDPAFVAPSVSLAGAPPLRNRLERLLEALQAKVNALQGHMREPSRNVIEFRSGDVSAFWLLHTVSTAAASLMHYLHHPGLHPERLFEALLGLAGALTTYSKNYHLANLPAYRHEAPGECFGQLDAIVRDLLDTVISSRCFSIALTEDKPSYHLGKLDSGKIGAGTTLYLAIGAAMPTHELVDIVPVRVKAGAPDDVEKCVLTALPGVKIAHAPQVPAAIPVRPETCYFVLENRGVLYEQMLKAQSVCIYVPAGMRDLRVELIAVTA</sequence>